<dbReference type="Proteomes" id="UP001168167">
    <property type="component" value="Unassembled WGS sequence"/>
</dbReference>
<keyword evidence="2 6" id="KW-0489">Methyltransferase</keyword>
<evidence type="ECO:0000313" key="7">
    <source>
        <dbReference type="Proteomes" id="UP001168167"/>
    </source>
</evidence>
<reference evidence="6" key="2">
    <citation type="journal article" date="2023" name="Microbiome">
        <title>Synthase-selected sorting approach identifies a beta-lactone synthase in a nudibranch symbiotic bacterium.</title>
        <authorList>
            <person name="Dzunkova M."/>
            <person name="La Clair J.J."/>
            <person name="Tyml T."/>
            <person name="Doud D."/>
            <person name="Schulz F."/>
            <person name="Piquer-Esteban S."/>
            <person name="Porcel Sanchis D."/>
            <person name="Osborn A."/>
            <person name="Robinson D."/>
            <person name="Louie K.B."/>
            <person name="Bowen B.P."/>
            <person name="Bowers R.M."/>
            <person name="Lee J."/>
            <person name="Arnau V."/>
            <person name="Diaz-Villanueva W."/>
            <person name="Stepanauskas R."/>
            <person name="Gosliner T."/>
            <person name="Date S.V."/>
            <person name="Northen T.R."/>
            <person name="Cheng J.F."/>
            <person name="Burkart M.D."/>
            <person name="Woyke T."/>
        </authorList>
    </citation>
    <scope>NUCLEOTIDE SEQUENCE</scope>
    <source>
        <strain evidence="6">Df01</strain>
    </source>
</reference>
<dbReference type="SUPFAM" id="SSF53335">
    <property type="entry name" value="S-adenosyl-L-methionine-dependent methyltransferases"/>
    <property type="match status" value="1"/>
</dbReference>
<dbReference type="InterPro" id="IPR012327">
    <property type="entry name" value="MeTrfase_D12"/>
</dbReference>
<evidence type="ECO:0000256" key="3">
    <source>
        <dbReference type="ARBA" id="ARBA00022679"/>
    </source>
</evidence>
<evidence type="ECO:0000256" key="5">
    <source>
        <dbReference type="ARBA" id="ARBA00047942"/>
    </source>
</evidence>
<evidence type="ECO:0000256" key="4">
    <source>
        <dbReference type="ARBA" id="ARBA00022691"/>
    </source>
</evidence>
<dbReference type="EC" id="2.1.1.72" evidence="1"/>
<sequence length="369" mass="42151">MADLAVNLKTQGIKYAGSKLKIIPRICRLFEKMNGVETVLDGFSGTTRVSQAFSSMGYVVTCNDISTWSYVFGVCYLKSKSERQAYTDLIHHLNNVKPCSGWFTEHYGGGVNDGNSVQEDGFKKPFQIHNTQKLDAIRDEIDRLKLSEIEHCVALTSLILALEKVDNTLGHYVSYLKNWSARSCGELRLEIPEMRVNEQVHEIIKGDVFDAMRGRHFDACYFDPPYGANNVKMPPSRVRYASYYHLWKTVILNDKPALFGAARRRQDSADTEAYCVFEDFRKDDDDRPLSINAVQRLLVAADCRYIVLSYSAGGEKVPDELLDAVSSAGSYEWINFDYQKNVMAGMRWRNEWVDDNKKINNEHLFLIEK</sequence>
<dbReference type="GO" id="GO:0032259">
    <property type="term" value="P:methylation"/>
    <property type="evidence" value="ECO:0007669"/>
    <property type="project" value="UniProtKB-KW"/>
</dbReference>
<keyword evidence="3" id="KW-0808">Transferase</keyword>
<proteinExistence type="predicted"/>
<comment type="catalytic activity">
    <reaction evidence="5">
        <text>a 2'-deoxyadenosine in DNA + S-adenosyl-L-methionine = an N(6)-methyl-2'-deoxyadenosine in DNA + S-adenosyl-L-homocysteine + H(+)</text>
        <dbReference type="Rhea" id="RHEA:15197"/>
        <dbReference type="Rhea" id="RHEA-COMP:12418"/>
        <dbReference type="Rhea" id="RHEA-COMP:12419"/>
        <dbReference type="ChEBI" id="CHEBI:15378"/>
        <dbReference type="ChEBI" id="CHEBI:57856"/>
        <dbReference type="ChEBI" id="CHEBI:59789"/>
        <dbReference type="ChEBI" id="CHEBI:90615"/>
        <dbReference type="ChEBI" id="CHEBI:90616"/>
        <dbReference type="EC" id="2.1.1.72"/>
    </reaction>
</comment>
<dbReference type="GO" id="GO:0008168">
    <property type="term" value="F:methyltransferase activity"/>
    <property type="evidence" value="ECO:0007669"/>
    <property type="project" value="UniProtKB-KW"/>
</dbReference>
<protein>
    <recommendedName>
        <fullName evidence="1">site-specific DNA-methyltransferase (adenine-specific)</fullName>
        <ecNumber evidence="1">2.1.1.72</ecNumber>
    </recommendedName>
</protein>
<dbReference type="InterPro" id="IPR029063">
    <property type="entry name" value="SAM-dependent_MTases_sf"/>
</dbReference>
<dbReference type="InterPro" id="IPR002052">
    <property type="entry name" value="DNA_methylase_N6_adenine_CS"/>
</dbReference>
<evidence type="ECO:0000313" key="6">
    <source>
        <dbReference type="EMBL" id="MDM5146994.1"/>
    </source>
</evidence>
<organism evidence="6 7">
    <name type="scientific">Candidatus Doriopsillibacter californiensis</name>
    <dbReference type="NCBI Taxonomy" id="2970740"/>
    <lineage>
        <taxon>Bacteria</taxon>
        <taxon>Pseudomonadati</taxon>
        <taxon>Pseudomonadota</taxon>
        <taxon>Gammaproteobacteria</taxon>
        <taxon>Candidatus Tethybacterales</taxon>
        <taxon>Candidatus Persebacteraceae</taxon>
        <taxon>Candidatus Doriopsillibacter</taxon>
    </lineage>
</organism>
<evidence type="ECO:0000256" key="2">
    <source>
        <dbReference type="ARBA" id="ARBA00022603"/>
    </source>
</evidence>
<dbReference type="EMBL" id="JANQAO010000001">
    <property type="protein sequence ID" value="MDM5146994.1"/>
    <property type="molecule type" value="Genomic_DNA"/>
</dbReference>
<evidence type="ECO:0000256" key="1">
    <source>
        <dbReference type="ARBA" id="ARBA00011900"/>
    </source>
</evidence>
<dbReference type="Pfam" id="PF02086">
    <property type="entry name" value="MethyltransfD12"/>
    <property type="match status" value="1"/>
</dbReference>
<gene>
    <name evidence="6" type="ORF">NQX30_01155</name>
</gene>
<comment type="caution">
    <text evidence="6">The sequence shown here is derived from an EMBL/GenBank/DDBJ whole genome shotgun (WGS) entry which is preliminary data.</text>
</comment>
<keyword evidence="7" id="KW-1185">Reference proteome</keyword>
<accession>A0ABT7QJW4</accession>
<name>A0ABT7QJW4_9GAMM</name>
<keyword evidence="4" id="KW-0949">S-adenosyl-L-methionine</keyword>
<reference evidence="6" key="1">
    <citation type="submission" date="2022-08" db="EMBL/GenBank/DDBJ databases">
        <authorList>
            <person name="Dzunkova M."/>
            <person name="La Clair J."/>
            <person name="Tyml T."/>
            <person name="Doud D."/>
            <person name="Schulz F."/>
            <person name="Piquer S."/>
            <person name="Porcel Sanchis D."/>
            <person name="Osborn A."/>
            <person name="Robinson D."/>
            <person name="Louie K.B."/>
            <person name="Bowen B.P."/>
            <person name="Bowers R."/>
            <person name="Lee J."/>
            <person name="Arnau Llombart V."/>
            <person name="Diaz Villanueva W."/>
            <person name="Gosliner T."/>
            <person name="Northen T."/>
            <person name="Cheng J.-F."/>
            <person name="Burkart M.D."/>
            <person name="Woyke T."/>
        </authorList>
    </citation>
    <scope>NUCLEOTIDE SEQUENCE</scope>
    <source>
        <strain evidence="6">Df01</strain>
    </source>
</reference>
<dbReference type="PROSITE" id="PS00092">
    <property type="entry name" value="N6_MTASE"/>
    <property type="match status" value="1"/>
</dbReference>